<evidence type="ECO:0000256" key="5">
    <source>
        <dbReference type="SAM" id="MobiDB-lite"/>
    </source>
</evidence>
<keyword evidence="8" id="KW-1185">Reference proteome</keyword>
<evidence type="ECO:0000313" key="8">
    <source>
        <dbReference type="Proteomes" id="UP001355206"/>
    </source>
</evidence>
<comment type="caution">
    <text evidence="7">The sequence shown here is derived from an EMBL/GenBank/DDBJ whole genome shotgun (WGS) entry which is preliminary data.</text>
</comment>
<dbReference type="InterPro" id="IPR002641">
    <property type="entry name" value="PNPLA_dom"/>
</dbReference>
<dbReference type="CDD" id="cd07209">
    <property type="entry name" value="Pat_hypo_Ecoli_Z1214_like"/>
    <property type="match status" value="1"/>
</dbReference>
<keyword evidence="2 4" id="KW-0442">Lipid degradation</keyword>
<dbReference type="PANTHER" id="PTHR14226:SF57">
    <property type="entry name" value="BLR7027 PROTEIN"/>
    <property type="match status" value="1"/>
</dbReference>
<feature type="active site" description="Proton acceptor" evidence="4">
    <location>
        <position position="201"/>
    </location>
</feature>
<evidence type="ECO:0000256" key="3">
    <source>
        <dbReference type="ARBA" id="ARBA00023098"/>
    </source>
</evidence>
<feature type="domain" description="PNPLA" evidence="6">
    <location>
        <begin position="10"/>
        <end position="214"/>
    </location>
</feature>
<evidence type="ECO:0000256" key="2">
    <source>
        <dbReference type="ARBA" id="ARBA00022963"/>
    </source>
</evidence>
<feature type="active site" description="Nucleophile" evidence="4">
    <location>
        <position position="43"/>
    </location>
</feature>
<dbReference type="Pfam" id="PF12536">
    <property type="entry name" value="DUF3734"/>
    <property type="match status" value="1"/>
</dbReference>
<dbReference type="InterPro" id="IPR050301">
    <property type="entry name" value="NTE"/>
</dbReference>
<proteinExistence type="predicted"/>
<comment type="caution">
    <text evidence="4">Lacks conserved residue(s) required for the propagation of feature annotation.</text>
</comment>
<name>A0ABU7TI69_9HYPH</name>
<dbReference type="EMBL" id="MLCA01000001">
    <property type="protein sequence ID" value="MEE7489228.1"/>
    <property type="molecule type" value="Genomic_DNA"/>
</dbReference>
<dbReference type="Gene3D" id="3.40.1090.10">
    <property type="entry name" value="Cytosolic phospholipase A2 catalytic domain"/>
    <property type="match status" value="2"/>
</dbReference>
<dbReference type="Pfam" id="PF01734">
    <property type="entry name" value="Patatin"/>
    <property type="match status" value="1"/>
</dbReference>
<sequence length="380" mass="41286">MTERARDLALVLAGGNAVGAYHAGAYEALHSRGLRPNWVVGASIGAVTAAIIAGNAAEDRVAQLRRFWEEATLGAVLSPAGLLKPRQVYNGLHALMALVWGRPNIFRHRLPGAWSALPWVPNDVALFDNAPLLQTMTRLIDFERLNRGDTRLTVACVDIESGEEVYFDSARETIRPEHILASTAILPAFPPVEVDGRVLCDAGYTINLPLDPVFATEPERDLLCIASDLFSPRAPRPASLDAVLERANDLIFGSSSRRAIASLKREYDLRQELDPAGPAVTLLHLVYQAGADQLAAKSFDFSPSSIRDRWAAGERDARDGLEHLSRSGSEHRRFTYVACGRPEQSDPAAPARLEDDAVPASRPPPGPGEERGRGAWPDDA</sequence>
<dbReference type="InterPro" id="IPR021095">
    <property type="entry name" value="DUF3734"/>
</dbReference>
<reference evidence="7 8" key="1">
    <citation type="journal article" date="2012" name="Genet. Mol. Biol.">
        <title>Analysis of 16S rRNA and mxaF genes revealing insights into Methylobacterium niche-specific plant association.</title>
        <authorList>
            <person name="Dourado M.N."/>
            <person name="Andreote F.D."/>
            <person name="Dini-Andreote F."/>
            <person name="Conti R."/>
            <person name="Araujo J.M."/>
            <person name="Araujo W.L."/>
        </authorList>
    </citation>
    <scope>NUCLEOTIDE SEQUENCE [LARGE SCALE GENOMIC DNA]</scope>
    <source>
        <strain evidence="7 8">TC3-10</strain>
    </source>
</reference>
<keyword evidence="3 4" id="KW-0443">Lipid metabolism</keyword>
<keyword evidence="1 4" id="KW-0378">Hydrolase</keyword>
<dbReference type="InterPro" id="IPR016035">
    <property type="entry name" value="Acyl_Trfase/lysoPLipase"/>
</dbReference>
<feature type="short sequence motif" description="GXSXG" evidence="4">
    <location>
        <begin position="41"/>
        <end position="45"/>
    </location>
</feature>
<dbReference type="Proteomes" id="UP001355206">
    <property type="component" value="Unassembled WGS sequence"/>
</dbReference>
<dbReference type="RefSeq" id="WP_331289464.1">
    <property type="nucleotide sequence ID" value="NZ_MLBR01000001.1"/>
</dbReference>
<evidence type="ECO:0000259" key="6">
    <source>
        <dbReference type="PROSITE" id="PS51635"/>
    </source>
</evidence>
<protein>
    <submittedName>
        <fullName evidence="7">Patatin</fullName>
    </submittedName>
</protein>
<evidence type="ECO:0000256" key="1">
    <source>
        <dbReference type="ARBA" id="ARBA00022801"/>
    </source>
</evidence>
<organism evidence="7 8">
    <name type="scientific">Methylobacterium oryzae</name>
    <dbReference type="NCBI Taxonomy" id="334852"/>
    <lineage>
        <taxon>Bacteria</taxon>
        <taxon>Pseudomonadati</taxon>
        <taxon>Pseudomonadota</taxon>
        <taxon>Alphaproteobacteria</taxon>
        <taxon>Hyphomicrobiales</taxon>
        <taxon>Methylobacteriaceae</taxon>
        <taxon>Methylobacterium</taxon>
    </lineage>
</organism>
<evidence type="ECO:0000256" key="4">
    <source>
        <dbReference type="PROSITE-ProRule" id="PRU01161"/>
    </source>
</evidence>
<dbReference type="PANTHER" id="PTHR14226">
    <property type="entry name" value="NEUROPATHY TARGET ESTERASE/SWISS CHEESE D.MELANOGASTER"/>
    <property type="match status" value="1"/>
</dbReference>
<feature type="region of interest" description="Disordered" evidence="5">
    <location>
        <begin position="338"/>
        <end position="380"/>
    </location>
</feature>
<gene>
    <name evidence="7" type="ORF">MOTC310_01530</name>
</gene>
<dbReference type="SUPFAM" id="SSF52151">
    <property type="entry name" value="FabD/lysophospholipase-like"/>
    <property type="match status" value="1"/>
</dbReference>
<dbReference type="PROSITE" id="PS51635">
    <property type="entry name" value="PNPLA"/>
    <property type="match status" value="1"/>
</dbReference>
<accession>A0ABU7TI69</accession>
<evidence type="ECO:0000313" key="7">
    <source>
        <dbReference type="EMBL" id="MEE7489228.1"/>
    </source>
</evidence>